<evidence type="ECO:0000313" key="12">
    <source>
        <dbReference type="Proteomes" id="UP000192491"/>
    </source>
</evidence>
<dbReference type="InterPro" id="IPR017945">
    <property type="entry name" value="DHBP_synth_RibB-like_a/b_dom"/>
</dbReference>
<dbReference type="GO" id="GO:0005524">
    <property type="term" value="F:ATP binding"/>
    <property type="evidence" value="ECO:0007669"/>
    <property type="project" value="UniProtKB-UniRule"/>
</dbReference>
<name>A0A1Y1QEB3_9GAMM</name>
<dbReference type="InterPro" id="IPR050156">
    <property type="entry name" value="TC-AMP_synthase_SUA5"/>
</dbReference>
<evidence type="ECO:0000256" key="2">
    <source>
        <dbReference type="ARBA" id="ARBA00022490"/>
    </source>
</evidence>
<dbReference type="Gene3D" id="3.90.870.10">
    <property type="entry name" value="DHBP synthase"/>
    <property type="match status" value="1"/>
</dbReference>
<accession>A0A1Y1QEB3</accession>
<evidence type="ECO:0000256" key="1">
    <source>
        <dbReference type="ARBA" id="ARBA00004496"/>
    </source>
</evidence>
<keyword evidence="3 9" id="KW-0808">Transferase</keyword>
<dbReference type="GO" id="GO:0005737">
    <property type="term" value="C:cytoplasm"/>
    <property type="evidence" value="ECO:0007669"/>
    <property type="project" value="UniProtKB-SubCell"/>
</dbReference>
<keyword evidence="4 9" id="KW-0819">tRNA processing</keyword>
<dbReference type="GO" id="GO:0000049">
    <property type="term" value="F:tRNA binding"/>
    <property type="evidence" value="ECO:0007669"/>
    <property type="project" value="TreeGrafter"/>
</dbReference>
<dbReference type="GO" id="GO:0006450">
    <property type="term" value="P:regulation of translational fidelity"/>
    <property type="evidence" value="ECO:0007669"/>
    <property type="project" value="TreeGrafter"/>
</dbReference>
<comment type="caution">
    <text evidence="11">The sequence shown here is derived from an EMBL/GenBank/DDBJ whole genome shotgun (WGS) entry which is preliminary data.</text>
</comment>
<comment type="catalytic activity">
    <reaction evidence="8 9">
        <text>L-threonine + hydrogencarbonate + ATP = L-threonylcarbamoyladenylate + diphosphate + H2O</text>
        <dbReference type="Rhea" id="RHEA:36407"/>
        <dbReference type="ChEBI" id="CHEBI:15377"/>
        <dbReference type="ChEBI" id="CHEBI:17544"/>
        <dbReference type="ChEBI" id="CHEBI:30616"/>
        <dbReference type="ChEBI" id="CHEBI:33019"/>
        <dbReference type="ChEBI" id="CHEBI:57926"/>
        <dbReference type="ChEBI" id="CHEBI:73682"/>
        <dbReference type="EC" id="2.7.7.87"/>
    </reaction>
</comment>
<dbReference type="GO" id="GO:0061710">
    <property type="term" value="F:L-threonylcarbamoyladenylate synthase"/>
    <property type="evidence" value="ECO:0007669"/>
    <property type="project" value="UniProtKB-EC"/>
</dbReference>
<evidence type="ECO:0000256" key="4">
    <source>
        <dbReference type="ARBA" id="ARBA00022694"/>
    </source>
</evidence>
<dbReference type="EC" id="2.7.7.87" evidence="9"/>
<keyword evidence="6 9" id="KW-0547">Nucleotide-binding</keyword>
<dbReference type="HAMAP" id="MF_01852">
    <property type="entry name" value="TsaC"/>
    <property type="match status" value="1"/>
</dbReference>
<feature type="domain" description="YrdC-like" evidence="10">
    <location>
        <begin position="2"/>
        <end position="184"/>
    </location>
</feature>
<dbReference type="InterPro" id="IPR023535">
    <property type="entry name" value="TC-AMP_synthase"/>
</dbReference>
<comment type="function">
    <text evidence="9">Required for the formation of a threonylcarbamoyl group on adenosine at position 37 (t(6)A37) in tRNAs that read codons beginning with adenine. Catalyzes the conversion of L-threonine, HCO(3)(-)/CO(2) and ATP to give threonylcarbamoyl-AMP (TC-AMP) as the acyladenylate intermediate, with the release of diphosphate.</text>
</comment>
<gene>
    <name evidence="9" type="primary">tsaC</name>
    <name evidence="11" type="ORF">BWK73_38855</name>
</gene>
<dbReference type="PANTHER" id="PTHR17490">
    <property type="entry name" value="SUA5"/>
    <property type="match status" value="1"/>
</dbReference>
<protein>
    <recommendedName>
        <fullName evidence="9">Threonylcarbamoyl-AMP synthase</fullName>
        <shortName evidence="9">TC-AMP synthase</shortName>
        <ecNumber evidence="9">2.7.7.87</ecNumber>
    </recommendedName>
    <alternativeName>
        <fullName evidence="9">L-threonylcarbamoyladenylate synthase</fullName>
    </alternativeName>
    <alternativeName>
        <fullName evidence="9">t(6)A37 threonylcarbamoyladenosine biosynthesis protein TsaC</fullName>
    </alternativeName>
    <alternativeName>
        <fullName evidence="9">tRNA threonylcarbamoyladenosine biosynthesis protein TsaC</fullName>
    </alternativeName>
</protein>
<evidence type="ECO:0000256" key="5">
    <source>
        <dbReference type="ARBA" id="ARBA00022695"/>
    </source>
</evidence>
<comment type="similarity">
    <text evidence="9">Belongs to the SUA5 family. TsaC subfamily.</text>
</comment>
<keyword evidence="5 9" id="KW-0548">Nucleotidyltransferase</keyword>
<proteinExistence type="inferred from homology"/>
<dbReference type="SUPFAM" id="SSF55821">
    <property type="entry name" value="YrdC/RibB"/>
    <property type="match status" value="1"/>
</dbReference>
<organism evidence="11 12">
    <name type="scientific">Thiothrix lacustris</name>
    <dbReference type="NCBI Taxonomy" id="525917"/>
    <lineage>
        <taxon>Bacteria</taxon>
        <taxon>Pseudomonadati</taxon>
        <taxon>Pseudomonadota</taxon>
        <taxon>Gammaproteobacteria</taxon>
        <taxon>Thiotrichales</taxon>
        <taxon>Thiotrichaceae</taxon>
        <taxon>Thiothrix</taxon>
    </lineage>
</organism>
<evidence type="ECO:0000256" key="3">
    <source>
        <dbReference type="ARBA" id="ARBA00022679"/>
    </source>
</evidence>
<evidence type="ECO:0000256" key="6">
    <source>
        <dbReference type="ARBA" id="ARBA00022741"/>
    </source>
</evidence>
<evidence type="ECO:0000256" key="9">
    <source>
        <dbReference type="HAMAP-Rule" id="MF_01852"/>
    </source>
</evidence>
<comment type="subcellular location">
    <subcellularLocation>
        <location evidence="1 9">Cytoplasm</location>
    </subcellularLocation>
</comment>
<dbReference type="NCBIfam" id="TIGR00057">
    <property type="entry name" value="L-threonylcarbamoyladenylate synthase"/>
    <property type="match status" value="1"/>
</dbReference>
<dbReference type="EMBL" id="MTEJ01000390">
    <property type="protein sequence ID" value="OQX03647.1"/>
    <property type="molecule type" value="Genomic_DNA"/>
</dbReference>
<dbReference type="FunFam" id="3.90.870.10:FF:000004">
    <property type="entry name" value="Threonylcarbamoyl-AMP synthase"/>
    <property type="match status" value="1"/>
</dbReference>
<evidence type="ECO:0000259" key="10">
    <source>
        <dbReference type="PROSITE" id="PS51163"/>
    </source>
</evidence>
<evidence type="ECO:0000256" key="8">
    <source>
        <dbReference type="ARBA" id="ARBA00048366"/>
    </source>
</evidence>
<dbReference type="GO" id="GO:0003725">
    <property type="term" value="F:double-stranded RNA binding"/>
    <property type="evidence" value="ECO:0007669"/>
    <property type="project" value="InterPro"/>
</dbReference>
<sequence>MTAAFEACIQAVQRGGVIAYPTEAVYGLGCDPAQLAAVQRVLTLKQRPAHKGLILIAVDFDQLSPYLLPLDSVTHARVMATWPGAVTWILPAQPHVSPLIRGEHDTLAVRVSAHPTCRALCLRLGHPLISTSANLSTLPPARDAQAVAAQFGTLLDGIVDAPVGGQAQPTEIRQGLTGEIVRFS</sequence>
<keyword evidence="7 9" id="KW-0067">ATP-binding</keyword>
<dbReference type="GO" id="GO:0002949">
    <property type="term" value="P:tRNA threonylcarbamoyladenosine modification"/>
    <property type="evidence" value="ECO:0007669"/>
    <property type="project" value="UniProtKB-UniRule"/>
</dbReference>
<dbReference type="PROSITE" id="PS51163">
    <property type="entry name" value="YRDC"/>
    <property type="match status" value="1"/>
</dbReference>
<dbReference type="Pfam" id="PF01300">
    <property type="entry name" value="Sua5_yciO_yrdC"/>
    <property type="match status" value="1"/>
</dbReference>
<evidence type="ECO:0000256" key="7">
    <source>
        <dbReference type="ARBA" id="ARBA00022840"/>
    </source>
</evidence>
<keyword evidence="2 9" id="KW-0963">Cytoplasm</keyword>
<dbReference type="InterPro" id="IPR006070">
    <property type="entry name" value="Sua5-like_dom"/>
</dbReference>
<dbReference type="AlphaFoldDB" id="A0A1Y1QEB3"/>
<reference evidence="11 12" key="1">
    <citation type="submission" date="2017-01" db="EMBL/GenBank/DDBJ databases">
        <title>Novel large sulfur bacteria in the metagenomes of groundwater-fed chemosynthetic microbial mats in the Lake Huron basin.</title>
        <authorList>
            <person name="Sharrar A.M."/>
            <person name="Flood B.E."/>
            <person name="Bailey J.V."/>
            <person name="Jones D.S."/>
            <person name="Biddanda B."/>
            <person name="Ruberg S.A."/>
            <person name="Marcus D.N."/>
            <person name="Dick G.J."/>
        </authorList>
    </citation>
    <scope>NUCLEOTIDE SEQUENCE [LARGE SCALE GENOMIC DNA]</scope>
    <source>
        <strain evidence="11">A8</strain>
    </source>
</reference>
<dbReference type="Proteomes" id="UP000192491">
    <property type="component" value="Unassembled WGS sequence"/>
</dbReference>
<dbReference type="PANTHER" id="PTHR17490:SF18">
    <property type="entry name" value="THREONYLCARBAMOYL-AMP SYNTHASE"/>
    <property type="match status" value="1"/>
</dbReference>
<evidence type="ECO:0000313" key="11">
    <source>
        <dbReference type="EMBL" id="OQX03647.1"/>
    </source>
</evidence>